<comment type="caution">
    <text evidence="2">The sequence shown here is derived from an EMBL/GenBank/DDBJ whole genome shotgun (WGS) entry which is preliminary data.</text>
</comment>
<dbReference type="SUPFAM" id="SSF52833">
    <property type="entry name" value="Thioredoxin-like"/>
    <property type="match status" value="1"/>
</dbReference>
<dbReference type="InterPro" id="IPR009737">
    <property type="entry name" value="Aim32/Apd1-like"/>
</dbReference>
<dbReference type="Proteomes" id="UP000736335">
    <property type="component" value="Unassembled WGS sequence"/>
</dbReference>
<reference evidence="2" key="2">
    <citation type="submission" date="2020-11" db="EMBL/GenBank/DDBJ databases">
        <authorList>
            <consortium name="DOE Joint Genome Institute"/>
            <person name="Kuo A."/>
            <person name="Miyauchi S."/>
            <person name="Kiss E."/>
            <person name="Drula E."/>
            <person name="Kohler A."/>
            <person name="Sanchez-Garcia M."/>
            <person name="Andreopoulos B."/>
            <person name="Barry K.W."/>
            <person name="Bonito G."/>
            <person name="Buee M."/>
            <person name="Carver A."/>
            <person name="Chen C."/>
            <person name="Cichocki N."/>
            <person name="Clum A."/>
            <person name="Culley D."/>
            <person name="Crous P.W."/>
            <person name="Fauchery L."/>
            <person name="Girlanda M."/>
            <person name="Hayes R."/>
            <person name="Keri Z."/>
            <person name="Labutti K."/>
            <person name="Lipzen A."/>
            <person name="Lombard V."/>
            <person name="Magnuson J."/>
            <person name="Maillard F."/>
            <person name="Morin E."/>
            <person name="Murat C."/>
            <person name="Nolan M."/>
            <person name="Ohm R."/>
            <person name="Pangilinan J."/>
            <person name="Pereira M."/>
            <person name="Perotto S."/>
            <person name="Peter M."/>
            <person name="Riley R."/>
            <person name="Sitrit Y."/>
            <person name="Stielow B."/>
            <person name="Szollosi G."/>
            <person name="Zifcakova L."/>
            <person name="Stursova M."/>
            <person name="Spatafora J.W."/>
            <person name="Tedersoo L."/>
            <person name="Vaario L.-M."/>
            <person name="Yamada A."/>
            <person name="Yan M."/>
            <person name="Wang P."/>
            <person name="Xu J."/>
            <person name="Bruns T."/>
            <person name="Baldrian P."/>
            <person name="Vilgalys R."/>
            <person name="Henrissat B."/>
            <person name="Grigoriev I.V."/>
            <person name="Hibbett D."/>
            <person name="Nagy L.G."/>
            <person name="Martin F.M."/>
        </authorList>
    </citation>
    <scope>NUCLEOTIDE SEQUENCE</scope>
    <source>
        <strain evidence="2">UH-Tt-Lm1</strain>
    </source>
</reference>
<dbReference type="CDD" id="cd03062">
    <property type="entry name" value="TRX_Fd_Sucrase"/>
    <property type="match status" value="1"/>
</dbReference>
<name>A0A9P6HB98_9AGAM</name>
<organism evidence="2 3">
    <name type="scientific">Thelephora terrestris</name>
    <dbReference type="NCBI Taxonomy" id="56493"/>
    <lineage>
        <taxon>Eukaryota</taxon>
        <taxon>Fungi</taxon>
        <taxon>Dikarya</taxon>
        <taxon>Basidiomycota</taxon>
        <taxon>Agaricomycotina</taxon>
        <taxon>Agaricomycetes</taxon>
        <taxon>Thelephorales</taxon>
        <taxon>Thelephoraceae</taxon>
        <taxon>Thelephora</taxon>
    </lineage>
</organism>
<proteinExistence type="predicted"/>
<dbReference type="Gene3D" id="3.40.30.10">
    <property type="entry name" value="Glutaredoxin"/>
    <property type="match status" value="1"/>
</dbReference>
<protein>
    <submittedName>
        <fullName evidence="2">Sucraseferredoxin-like protein</fullName>
    </submittedName>
</protein>
<evidence type="ECO:0000313" key="3">
    <source>
        <dbReference type="Proteomes" id="UP000736335"/>
    </source>
</evidence>
<dbReference type="EMBL" id="WIUZ02000011">
    <property type="protein sequence ID" value="KAF9783005.1"/>
    <property type="molecule type" value="Genomic_DNA"/>
</dbReference>
<accession>A0A9P6HB98</accession>
<feature type="region of interest" description="Disordered" evidence="1">
    <location>
        <begin position="254"/>
        <end position="303"/>
    </location>
</feature>
<dbReference type="PANTHER" id="PTHR31902">
    <property type="entry name" value="ACTIN PATCHES DISTAL PROTEIN 1"/>
    <property type="match status" value="1"/>
</dbReference>
<dbReference type="InterPro" id="IPR036249">
    <property type="entry name" value="Thioredoxin-like_sf"/>
</dbReference>
<feature type="compositionally biased region" description="Acidic residues" evidence="1">
    <location>
        <begin position="278"/>
        <end position="289"/>
    </location>
</feature>
<dbReference type="OrthoDB" id="10253744at2759"/>
<evidence type="ECO:0000256" key="1">
    <source>
        <dbReference type="SAM" id="MobiDB-lite"/>
    </source>
</evidence>
<reference evidence="2" key="1">
    <citation type="journal article" date="2020" name="Nat. Commun.">
        <title>Large-scale genome sequencing of mycorrhizal fungi provides insights into the early evolution of symbiotic traits.</title>
        <authorList>
            <person name="Miyauchi S."/>
            <person name="Kiss E."/>
            <person name="Kuo A."/>
            <person name="Drula E."/>
            <person name="Kohler A."/>
            <person name="Sanchez-Garcia M."/>
            <person name="Morin E."/>
            <person name="Andreopoulos B."/>
            <person name="Barry K.W."/>
            <person name="Bonito G."/>
            <person name="Buee M."/>
            <person name="Carver A."/>
            <person name="Chen C."/>
            <person name="Cichocki N."/>
            <person name="Clum A."/>
            <person name="Culley D."/>
            <person name="Crous P.W."/>
            <person name="Fauchery L."/>
            <person name="Girlanda M."/>
            <person name="Hayes R.D."/>
            <person name="Keri Z."/>
            <person name="LaButti K."/>
            <person name="Lipzen A."/>
            <person name="Lombard V."/>
            <person name="Magnuson J."/>
            <person name="Maillard F."/>
            <person name="Murat C."/>
            <person name="Nolan M."/>
            <person name="Ohm R.A."/>
            <person name="Pangilinan J."/>
            <person name="Pereira M.F."/>
            <person name="Perotto S."/>
            <person name="Peter M."/>
            <person name="Pfister S."/>
            <person name="Riley R."/>
            <person name="Sitrit Y."/>
            <person name="Stielow J.B."/>
            <person name="Szollosi G."/>
            <person name="Zifcakova L."/>
            <person name="Stursova M."/>
            <person name="Spatafora J.W."/>
            <person name="Tedersoo L."/>
            <person name="Vaario L.M."/>
            <person name="Yamada A."/>
            <person name="Yan M."/>
            <person name="Wang P."/>
            <person name="Xu J."/>
            <person name="Bruns T."/>
            <person name="Baldrian P."/>
            <person name="Vilgalys R."/>
            <person name="Dunand C."/>
            <person name="Henrissat B."/>
            <person name="Grigoriev I.V."/>
            <person name="Hibbett D."/>
            <person name="Nagy L.G."/>
            <person name="Martin F.M."/>
        </authorList>
    </citation>
    <scope>NUCLEOTIDE SEQUENCE</scope>
    <source>
        <strain evidence="2">UH-Tt-Lm1</strain>
    </source>
</reference>
<dbReference type="AlphaFoldDB" id="A0A9P6HB98"/>
<dbReference type="Pfam" id="PF06999">
    <property type="entry name" value="Suc_Fer-like"/>
    <property type="match status" value="1"/>
</dbReference>
<keyword evidence="3" id="KW-1185">Reference proteome</keyword>
<sequence>MSSTLRKLKSLVLSQTTDTDQLASLLETVSVPLHIGDCRSCSDPCTEGHEDLNFDRDMETQMPGTVKPYIRQIVISTGQTDWEKEVTEVEGTLAAMVDGLFKSSKPSLARATDAAAGKLQYSVPGVFTQQDSTRVSILNGSHTTASEHPDRETVLVFPEYRVVFGVESAPKAAELLYEKVVSPSTTYIPTIPEENEAGELPFGILPIPYSCVILLCSHKRRDKRCSIAAPLLEHEFIHSLQKRSWKVDTNVDHDHLHDVIPPSRPPTAEPPEQTSESDNGEEDEEEDEGSGVSKAKGPAPFPGGLSPRTLWNLKRVLITKTSHVGGHKFSGNVIICTPAGQSIWYGRVTPHEVDAIVEQTIVQGKIIPSLFRAGLNVSRPGCLSLHDW</sequence>
<gene>
    <name evidence="2" type="ORF">BJ322DRAFT_1073940</name>
</gene>
<evidence type="ECO:0000313" key="2">
    <source>
        <dbReference type="EMBL" id="KAF9783005.1"/>
    </source>
</evidence>
<dbReference type="PANTHER" id="PTHR31902:SF14">
    <property type="entry name" value="ACTIN PATCHES DISTAL PROTEIN 1"/>
    <property type="match status" value="1"/>
</dbReference>